<dbReference type="Gene3D" id="3.40.1000.10">
    <property type="entry name" value="Mog1/PsbP, alpha/beta/alpha sandwich"/>
    <property type="match status" value="1"/>
</dbReference>
<evidence type="ECO:0008006" key="6">
    <source>
        <dbReference type="Google" id="ProtNLM"/>
    </source>
</evidence>
<dbReference type="AlphaFoldDB" id="A0A388KW22"/>
<dbReference type="Gramene" id="GBG74247">
    <property type="protein sequence ID" value="GBG74247"/>
    <property type="gene ID" value="CBR_g17957"/>
</dbReference>
<proteinExistence type="inferred from homology"/>
<evidence type="ECO:0000256" key="2">
    <source>
        <dbReference type="ARBA" id="ARBA00022448"/>
    </source>
</evidence>
<dbReference type="InterPro" id="IPR007681">
    <property type="entry name" value="Mog1"/>
</dbReference>
<dbReference type="EMBL" id="BFEA01000199">
    <property type="protein sequence ID" value="GBG74247.1"/>
    <property type="molecule type" value="Genomic_DNA"/>
</dbReference>
<comment type="caution">
    <text evidence="4">The sequence shown here is derived from an EMBL/GenBank/DDBJ whole genome shotgun (WGS) entry which is preliminary data.</text>
</comment>
<evidence type="ECO:0000313" key="5">
    <source>
        <dbReference type="Proteomes" id="UP000265515"/>
    </source>
</evidence>
<dbReference type="STRING" id="69332.A0A388KW22"/>
<dbReference type="PANTHER" id="PTHR15837">
    <property type="entry name" value="RAN GUANINE NUCLEOTIDE RELEASE FACTOR"/>
    <property type="match status" value="1"/>
</dbReference>
<dbReference type="GO" id="GO:0006606">
    <property type="term" value="P:protein import into nucleus"/>
    <property type="evidence" value="ECO:0007669"/>
    <property type="project" value="TreeGrafter"/>
</dbReference>
<dbReference type="PANTHER" id="PTHR15837:SF0">
    <property type="entry name" value="RAN GUANINE NUCLEOTIDE RELEASE FACTOR"/>
    <property type="match status" value="1"/>
</dbReference>
<dbReference type="OMA" id="ECSSAWM"/>
<dbReference type="InterPro" id="IPR016123">
    <property type="entry name" value="Mog1/PsbP_a/b/a-sand"/>
</dbReference>
<dbReference type="SUPFAM" id="SSF55724">
    <property type="entry name" value="Mog1p/PsbP-like"/>
    <property type="match status" value="1"/>
</dbReference>
<evidence type="ECO:0000256" key="1">
    <source>
        <dbReference type="ARBA" id="ARBA00010307"/>
    </source>
</evidence>
<sequence length="215" mass="23348">MAGAVSTSAGSELNRYPGDPVSIKALFGGAIEMAIPNRFTDVSELREVPDHQEVYGDMNRDESIIVEILEMKSDVEDANAAAWFLDDLASVQCAGSLELESKRELADEEIPGLEPGIFKALAIGKMTVAKESQGFDARNLVRVHLVIVRLRRVATDLLIVANEPLQINPYSTTARVVGAGEPVPAAQVGLMPIPEVLETVLKSFRIDDWNLFGTD</sequence>
<dbReference type="GO" id="GO:0031267">
    <property type="term" value="F:small GTPase binding"/>
    <property type="evidence" value="ECO:0007669"/>
    <property type="project" value="TreeGrafter"/>
</dbReference>
<reference evidence="4 5" key="1">
    <citation type="journal article" date="2018" name="Cell">
        <title>The Chara Genome: Secondary Complexity and Implications for Plant Terrestrialization.</title>
        <authorList>
            <person name="Nishiyama T."/>
            <person name="Sakayama H."/>
            <person name="Vries J.D."/>
            <person name="Buschmann H."/>
            <person name="Saint-Marcoux D."/>
            <person name="Ullrich K.K."/>
            <person name="Haas F.B."/>
            <person name="Vanderstraeten L."/>
            <person name="Becker D."/>
            <person name="Lang D."/>
            <person name="Vosolsobe S."/>
            <person name="Rombauts S."/>
            <person name="Wilhelmsson P.K.I."/>
            <person name="Janitza P."/>
            <person name="Kern R."/>
            <person name="Heyl A."/>
            <person name="Rumpler F."/>
            <person name="Villalobos L.I.A.C."/>
            <person name="Clay J.M."/>
            <person name="Skokan R."/>
            <person name="Toyoda A."/>
            <person name="Suzuki Y."/>
            <person name="Kagoshima H."/>
            <person name="Schijlen E."/>
            <person name="Tajeshwar N."/>
            <person name="Catarino B."/>
            <person name="Hetherington A.J."/>
            <person name="Saltykova A."/>
            <person name="Bonnot C."/>
            <person name="Breuninger H."/>
            <person name="Symeonidi A."/>
            <person name="Radhakrishnan G.V."/>
            <person name="Van Nieuwerburgh F."/>
            <person name="Deforce D."/>
            <person name="Chang C."/>
            <person name="Karol K.G."/>
            <person name="Hedrich R."/>
            <person name="Ulvskov P."/>
            <person name="Glockner G."/>
            <person name="Delwiche C.F."/>
            <person name="Petrasek J."/>
            <person name="Van de Peer Y."/>
            <person name="Friml J."/>
            <person name="Beilby M."/>
            <person name="Dolan L."/>
            <person name="Kohara Y."/>
            <person name="Sugano S."/>
            <person name="Fujiyama A."/>
            <person name="Delaux P.-M."/>
            <person name="Quint M."/>
            <person name="TheiBen G."/>
            <person name="Hagemann M."/>
            <person name="Harholt J."/>
            <person name="Dunand C."/>
            <person name="Zachgo S."/>
            <person name="Langdale J."/>
            <person name="Maumus F."/>
            <person name="Straeten D.V.D."/>
            <person name="Gould S.B."/>
            <person name="Rensing S.A."/>
        </authorList>
    </citation>
    <scope>NUCLEOTIDE SEQUENCE [LARGE SCALE GENOMIC DNA]</scope>
    <source>
        <strain evidence="4 5">S276</strain>
    </source>
</reference>
<keyword evidence="2" id="KW-0813">Transport</keyword>
<dbReference type="Pfam" id="PF04603">
    <property type="entry name" value="Mog1"/>
    <property type="match status" value="1"/>
</dbReference>
<dbReference type="Proteomes" id="UP000265515">
    <property type="component" value="Unassembled WGS sequence"/>
</dbReference>
<gene>
    <name evidence="4" type="ORF">CBR_g17957</name>
</gene>
<evidence type="ECO:0000256" key="3">
    <source>
        <dbReference type="ARBA" id="ARBA00022927"/>
    </source>
</evidence>
<keyword evidence="3" id="KW-0653">Protein transport</keyword>
<dbReference type="GO" id="GO:0005085">
    <property type="term" value="F:guanyl-nucleotide exchange factor activity"/>
    <property type="evidence" value="ECO:0007669"/>
    <property type="project" value="TreeGrafter"/>
</dbReference>
<comment type="similarity">
    <text evidence="1">Belongs to the MOG1 family.</text>
</comment>
<keyword evidence="5" id="KW-1185">Reference proteome</keyword>
<name>A0A388KW22_CHABU</name>
<dbReference type="GO" id="GO:0005634">
    <property type="term" value="C:nucleus"/>
    <property type="evidence" value="ECO:0007669"/>
    <property type="project" value="TreeGrafter"/>
</dbReference>
<evidence type="ECO:0000313" key="4">
    <source>
        <dbReference type="EMBL" id="GBG74247.1"/>
    </source>
</evidence>
<dbReference type="OrthoDB" id="10255285at2759"/>
<accession>A0A388KW22</accession>
<organism evidence="4 5">
    <name type="scientific">Chara braunii</name>
    <name type="common">Braun's stonewort</name>
    <dbReference type="NCBI Taxonomy" id="69332"/>
    <lineage>
        <taxon>Eukaryota</taxon>
        <taxon>Viridiplantae</taxon>
        <taxon>Streptophyta</taxon>
        <taxon>Charophyceae</taxon>
        <taxon>Charales</taxon>
        <taxon>Characeae</taxon>
        <taxon>Chara</taxon>
    </lineage>
</organism>
<protein>
    <recommendedName>
        <fullName evidence="6">Ran guanine nucleotide release factor</fullName>
    </recommendedName>
</protein>